<evidence type="ECO:0000259" key="5">
    <source>
        <dbReference type="PROSITE" id="PS51172"/>
    </source>
</evidence>
<dbReference type="PROSITE" id="PS51172">
    <property type="entry name" value="CBM3"/>
    <property type="match status" value="1"/>
</dbReference>
<dbReference type="STRING" id="720554.Clocl_3306"/>
<dbReference type="Pfam" id="PF13620">
    <property type="entry name" value="CarboxypepD_reg"/>
    <property type="match status" value="1"/>
</dbReference>
<dbReference type="InterPro" id="IPR001956">
    <property type="entry name" value="CBM3"/>
</dbReference>
<accession>G8LWU8</accession>
<dbReference type="HOGENOM" id="CLU_240691_0_0_9"/>
<feature type="chain" id="PRO_5003510924" evidence="4">
    <location>
        <begin position="30"/>
        <end position="1707"/>
    </location>
</feature>
<dbReference type="InterPro" id="IPR018247">
    <property type="entry name" value="EF_Hand_1_Ca_BS"/>
</dbReference>
<dbReference type="Pfam" id="PF00404">
    <property type="entry name" value="Dockerin_1"/>
    <property type="match status" value="1"/>
</dbReference>
<dbReference type="Pfam" id="PF00942">
    <property type="entry name" value="CBM_3"/>
    <property type="match status" value="1"/>
</dbReference>
<feature type="domain" description="CBM3" evidence="5">
    <location>
        <begin position="741"/>
        <end position="893"/>
    </location>
</feature>
<dbReference type="Gene3D" id="2.60.40.710">
    <property type="entry name" value="Endoglucanase-like"/>
    <property type="match status" value="1"/>
</dbReference>
<dbReference type="SUPFAM" id="SSF49464">
    <property type="entry name" value="Carboxypeptidase regulatory domain-like"/>
    <property type="match status" value="1"/>
</dbReference>
<gene>
    <name evidence="7" type="ordered locus">Clocl_3306</name>
</gene>
<dbReference type="SUPFAM" id="SSF63446">
    <property type="entry name" value="Type I dockerin domain"/>
    <property type="match status" value="1"/>
</dbReference>
<dbReference type="GO" id="GO:0030248">
    <property type="term" value="F:cellulose binding"/>
    <property type="evidence" value="ECO:0007669"/>
    <property type="project" value="InterPro"/>
</dbReference>
<feature type="signal peptide" evidence="4">
    <location>
        <begin position="1"/>
        <end position="29"/>
    </location>
</feature>
<dbReference type="InterPro" id="IPR016134">
    <property type="entry name" value="Dockerin_dom"/>
</dbReference>
<dbReference type="EMBL" id="CP003065">
    <property type="protein sequence ID" value="AEV69809.1"/>
    <property type="molecule type" value="Genomic_DNA"/>
</dbReference>
<dbReference type="PROSITE" id="PS51766">
    <property type="entry name" value="DOCKERIN"/>
    <property type="match status" value="1"/>
</dbReference>
<comment type="subcellular location">
    <subcellularLocation>
        <location evidence="1">Secreted</location>
    </subcellularLocation>
</comment>
<dbReference type="GO" id="GO:0005576">
    <property type="term" value="C:extracellular region"/>
    <property type="evidence" value="ECO:0007669"/>
    <property type="project" value="UniProtKB-SubCell"/>
</dbReference>
<evidence type="ECO:0000313" key="8">
    <source>
        <dbReference type="Proteomes" id="UP000005435"/>
    </source>
</evidence>
<dbReference type="InterPro" id="IPR002102">
    <property type="entry name" value="Cohesin_dom"/>
</dbReference>
<dbReference type="PROSITE" id="PS00448">
    <property type="entry name" value="CLOS_CELLULOSOME_RPT"/>
    <property type="match status" value="1"/>
</dbReference>
<dbReference type="Pfam" id="PF00963">
    <property type="entry name" value="Cohesin"/>
    <property type="match status" value="8"/>
</dbReference>
<dbReference type="InterPro" id="IPR002105">
    <property type="entry name" value="Dockerin_1_rpt"/>
</dbReference>
<dbReference type="InterPro" id="IPR036966">
    <property type="entry name" value="CBM3_sf"/>
</dbReference>
<evidence type="ECO:0000256" key="3">
    <source>
        <dbReference type="ARBA" id="ARBA00022737"/>
    </source>
</evidence>
<dbReference type="InterPro" id="IPR008969">
    <property type="entry name" value="CarboxyPept-like_regulatory"/>
</dbReference>
<dbReference type="GO" id="GO:0004553">
    <property type="term" value="F:hydrolase activity, hydrolyzing O-glycosyl compounds"/>
    <property type="evidence" value="ECO:0007669"/>
    <property type="project" value="InterPro"/>
</dbReference>
<proteinExistence type="predicted"/>
<evidence type="ECO:0000256" key="1">
    <source>
        <dbReference type="ARBA" id="ARBA00004613"/>
    </source>
</evidence>
<name>G8LWU8_ACECE</name>
<dbReference type="Gene3D" id="2.60.40.680">
    <property type="match status" value="8"/>
</dbReference>
<keyword evidence="2" id="KW-0964">Secreted</keyword>
<keyword evidence="4" id="KW-0732">Signal</keyword>
<dbReference type="SMART" id="SM01067">
    <property type="entry name" value="CBM_3"/>
    <property type="match status" value="1"/>
</dbReference>
<protein>
    <submittedName>
        <fullName evidence="7">Cellulose binding domain-containing protein</fullName>
    </submittedName>
</protein>
<dbReference type="Proteomes" id="UP000005435">
    <property type="component" value="Chromosome"/>
</dbReference>
<dbReference type="OrthoDB" id="2084974at2"/>
<dbReference type="InterPro" id="IPR008965">
    <property type="entry name" value="CBM2/CBM3_carb-bd_dom_sf"/>
</dbReference>
<reference evidence="7 8" key="2">
    <citation type="journal article" date="2012" name="Stand. Genomic Sci.">
        <title>Complete Genome Sequence of Clostridium clariflavum DSM 19732.</title>
        <authorList>
            <person name="Izquierdo J.A."/>
            <person name="Goodwin L."/>
            <person name="Davenport K.W."/>
            <person name="Teshima H."/>
            <person name="Bruce D."/>
            <person name="Detter C."/>
            <person name="Tapia R."/>
            <person name="Han S."/>
            <person name="Land M."/>
            <person name="Hauser L."/>
            <person name="Jeffries C.D."/>
            <person name="Han J."/>
            <person name="Pitluck S."/>
            <person name="Nolan M."/>
            <person name="Chen A."/>
            <person name="Huntemann M."/>
            <person name="Mavromatis K."/>
            <person name="Mikhailova N."/>
            <person name="Liolios K."/>
            <person name="Woyke T."/>
            <person name="Lynd L.R."/>
        </authorList>
    </citation>
    <scope>NUCLEOTIDE SEQUENCE [LARGE SCALE GENOMIC DNA]</scope>
    <source>
        <strain evidence="8">DSM 19732 / NBRC 101661 / EBR45</strain>
    </source>
</reference>
<sequence precursor="true">MKKVISMIVAIAMLVTMFSTMINLGTAFAAQDDSTALPAGVLGWAKYGYDNAIAQIENADITALATLTSAGFTVSVESVEGKSGETITVPVKFSNVSSVSGAGITTCDLTITYDATKLEYVSGEAGSIVTNPRVNFALNKEEDGKIKILFLDETLVSQYISEDGVFANLQFKVITSAAVSTTVSISKSTYANRSLAPVSANVIDGIIKLNGSSTIATPTNAVAPTPTKAATVTEFTAEIGSVEGKSGETITVPINFIKVPSNGITTCDLTITYDATKLEYVSGGAGSIVTNPSVNFSLNKEEDGKIKILFLDETLVSQYISEDGVFANLKFKVITSAAVSTVVSISKATFADRQLKPITTDLIDGIIKLNGGGSIATPTTVVTPTPTKVVTPTPTNVVTPTPAKTPVVTGFTAEVGSVEGKSGETITVPINFIKVPSNGVTTCDLTITYDATKLEYVSGEAGSIVTNPSVNFAINKEDDGIIKLLFLDETLVSQYISEDGVFANLKFKVITSAAVSTVVSISKATFADRQLKPITTGLINGIIKLNGGGIIETPTPVGVVTPTPVVTGFTVEVGSVEGKSGETITVPVNFIKVPSNGVTTCDLTITYDATKLEYVSGEAGSIVTNPSVNFAINKEDDGIIKLLFLDETLVSQYISEDGVFANLKFKVITSAAVSTVVSISKATFADRQLKPITTGFINGIIKLNGGGIIETPTPTKVVTPTPTIVVTPTPTIVVTPTKTPVTSNLKVEFYNTNTQAESNSIYPKFRLTNTGSSPINLADVKLRYYFTIDGEKSQNFWCDWSPVGSSNVTGQFVKMTQATATADYYLEVSFSSAAGSLQPNTPIEVQCRFAKTDWTNYNQANDYSFNSSATNYTTWDKVTAYLSGNLVWGIEPIASATPTPTTPVTPTPTNIVTSTPDPNALTVAVGKVEGKAGETVTVPVTLTKVPANGITSADFAITYDSSVLEYVSYEAGSIVKNPSVNLALNKEKDGLLKVLFLDETLINEYIAEDGIMINLKFKINSNAKAGTSATVAIGDKPTFADRSLKPIKLALVNGSVTVKDGTTPVTPTPTNIVTSTPDPNALIVAVGKVEGKAGETVTVPVTLTNVSANGVTSADFAITYDSSVLEYVSYEAGSIVKNPSVNLALHKEKDGLLNVLFLDETLISEYIAEDGVMLNLKFKINSNAKAGTSATVAIGDKPTFADRSLKPIKLAVVSGSVTVKDETTPVTPTPTNIVTSTPDPNALIVAVGKVEGKAGETVTVPVTLTNVSANGVTSADFAITYDSSVLEYVSYEAGSIVKNPSVNLALHKEKDGLLNVLFLDETLISEYIAEDGIMLNLKFKINSNAKAGTSATVAIGDKPTFADRSLKAIKLAVVNGSVTVKDETVPVTPTPTDTVTNTPVPVTPTPTPDLEGFNVVIDTVNAAKGQEVIVPVQLINVPEGGLAAADMTIIYDATKLEYVDIEAGSIVINPRINFAAHKEADGIVKILFLDESFVDQYISEDGDFAKLIFKVIGDEGLAEIKIEKINFADRSLKPVSLESKNGGVNIGTIVEGFTVSGYIAPDFVTTSATAPKVNAGFKVEVVGTGKSAVTDGNGYFEIKDVAAGTYTIKITKDNYLAREIANVQVSANKELSTATEPLLMWAGDMIINGVQDGAINLEDIMEICKSFNAVAGDDSYVEGSDLNKDGAINLEDIMIVAKHFNKVSSDY</sequence>
<dbReference type="SUPFAM" id="SSF49384">
    <property type="entry name" value="Carbohydrate-binding domain"/>
    <property type="match status" value="9"/>
</dbReference>
<dbReference type="Gene3D" id="1.10.1330.10">
    <property type="entry name" value="Dockerin domain"/>
    <property type="match status" value="1"/>
</dbReference>
<dbReference type="PROSITE" id="PS00018">
    <property type="entry name" value="EF_HAND_1"/>
    <property type="match status" value="1"/>
</dbReference>
<keyword evidence="3" id="KW-0677">Repeat</keyword>
<dbReference type="InterPro" id="IPR036439">
    <property type="entry name" value="Dockerin_dom_sf"/>
</dbReference>
<evidence type="ECO:0000313" key="7">
    <source>
        <dbReference type="EMBL" id="AEV69809.1"/>
    </source>
</evidence>
<dbReference type="RefSeq" id="WP_014256342.1">
    <property type="nucleotide sequence ID" value="NC_016627.1"/>
</dbReference>
<feature type="domain" description="Dockerin" evidence="6">
    <location>
        <begin position="1638"/>
        <end position="1707"/>
    </location>
</feature>
<dbReference type="Gene3D" id="2.60.40.1120">
    <property type="entry name" value="Carboxypeptidase-like, regulatory domain"/>
    <property type="match status" value="1"/>
</dbReference>
<dbReference type="KEGG" id="ccl:Clocl_3306"/>
<evidence type="ECO:0000259" key="6">
    <source>
        <dbReference type="PROSITE" id="PS51766"/>
    </source>
</evidence>
<dbReference type="CDD" id="cd08548">
    <property type="entry name" value="Type_I_cohesin_like"/>
    <property type="match status" value="8"/>
</dbReference>
<keyword evidence="8" id="KW-1185">Reference proteome</keyword>
<dbReference type="eggNOG" id="COG2911">
    <property type="taxonomic scope" value="Bacteria"/>
</dbReference>
<organism evidence="7 8">
    <name type="scientific">Acetivibrio clariflavus (strain DSM 19732 / NBRC 101661 / EBR45)</name>
    <name type="common">Clostridium clariflavum</name>
    <dbReference type="NCBI Taxonomy" id="720554"/>
    <lineage>
        <taxon>Bacteria</taxon>
        <taxon>Bacillati</taxon>
        <taxon>Bacillota</taxon>
        <taxon>Clostridia</taxon>
        <taxon>Eubacteriales</taxon>
        <taxon>Oscillospiraceae</taxon>
        <taxon>Acetivibrio</taxon>
    </lineage>
</organism>
<evidence type="ECO:0000256" key="2">
    <source>
        <dbReference type="ARBA" id="ARBA00022525"/>
    </source>
</evidence>
<reference evidence="8" key="1">
    <citation type="submission" date="2011-12" db="EMBL/GenBank/DDBJ databases">
        <title>Complete sequence of Clostridium clariflavum DSM 19732.</title>
        <authorList>
            <consortium name="US DOE Joint Genome Institute"/>
            <person name="Lucas S."/>
            <person name="Han J."/>
            <person name="Lapidus A."/>
            <person name="Cheng J.-F."/>
            <person name="Goodwin L."/>
            <person name="Pitluck S."/>
            <person name="Peters L."/>
            <person name="Teshima H."/>
            <person name="Detter J.C."/>
            <person name="Han C."/>
            <person name="Tapia R."/>
            <person name="Land M."/>
            <person name="Hauser L."/>
            <person name="Kyrpides N."/>
            <person name="Ivanova N."/>
            <person name="Pagani I."/>
            <person name="Kitzmiller T."/>
            <person name="Lynd L."/>
            <person name="Izquierdo J."/>
            <person name="Woyke T."/>
        </authorList>
    </citation>
    <scope>NUCLEOTIDE SEQUENCE [LARGE SCALE GENOMIC DNA]</scope>
    <source>
        <strain evidence="8">DSM 19732 / NBRC 101661 / EBR45</strain>
    </source>
</reference>
<dbReference type="GO" id="GO:0000272">
    <property type="term" value="P:polysaccharide catabolic process"/>
    <property type="evidence" value="ECO:0007669"/>
    <property type="project" value="InterPro"/>
</dbReference>
<evidence type="ECO:0000256" key="4">
    <source>
        <dbReference type="SAM" id="SignalP"/>
    </source>
</evidence>